<keyword evidence="4" id="KW-1185">Reference proteome</keyword>
<dbReference type="Gene3D" id="3.40.50.11350">
    <property type="match status" value="1"/>
</dbReference>
<proteinExistence type="predicted"/>
<feature type="signal peptide" evidence="2">
    <location>
        <begin position="1"/>
        <end position="24"/>
    </location>
</feature>
<gene>
    <name evidence="3" type="ORF">SEMRO_382_G131040.1</name>
</gene>
<evidence type="ECO:0000256" key="2">
    <source>
        <dbReference type="SAM" id="SignalP"/>
    </source>
</evidence>
<organism evidence="3 4">
    <name type="scientific">Seminavis robusta</name>
    <dbReference type="NCBI Taxonomy" id="568900"/>
    <lineage>
        <taxon>Eukaryota</taxon>
        <taxon>Sar</taxon>
        <taxon>Stramenopiles</taxon>
        <taxon>Ochrophyta</taxon>
        <taxon>Bacillariophyta</taxon>
        <taxon>Bacillariophyceae</taxon>
        <taxon>Bacillariophycidae</taxon>
        <taxon>Naviculales</taxon>
        <taxon>Naviculaceae</taxon>
        <taxon>Seminavis</taxon>
    </lineage>
</organism>
<evidence type="ECO:0000313" key="4">
    <source>
        <dbReference type="Proteomes" id="UP001153069"/>
    </source>
</evidence>
<feature type="chain" id="PRO_5040197187" evidence="2">
    <location>
        <begin position="25"/>
        <end position="791"/>
    </location>
</feature>
<keyword evidence="1" id="KW-1133">Transmembrane helix</keyword>
<dbReference type="Gene3D" id="3.90.550.10">
    <property type="entry name" value="Spore Coat Polysaccharide Biosynthesis Protein SpsA, Chain A"/>
    <property type="match status" value="1"/>
</dbReference>
<keyword evidence="2" id="KW-0732">Signal</keyword>
<dbReference type="OrthoDB" id="533531at2759"/>
<dbReference type="Pfam" id="PF01501">
    <property type="entry name" value="Glyco_transf_8"/>
    <property type="match status" value="1"/>
</dbReference>
<name>A0A9N8DY28_9STRA</name>
<accession>A0A9N8DY28</accession>
<dbReference type="InterPro" id="IPR029044">
    <property type="entry name" value="Nucleotide-diphossugar_trans"/>
</dbReference>
<dbReference type="InterPro" id="IPR002495">
    <property type="entry name" value="Glyco_trans_8"/>
</dbReference>
<dbReference type="GO" id="GO:0016757">
    <property type="term" value="F:glycosyltransferase activity"/>
    <property type="evidence" value="ECO:0007669"/>
    <property type="project" value="InterPro"/>
</dbReference>
<keyword evidence="1" id="KW-0472">Membrane</keyword>
<dbReference type="AlphaFoldDB" id="A0A9N8DY28"/>
<evidence type="ECO:0000313" key="3">
    <source>
        <dbReference type="EMBL" id="CAB9509264.1"/>
    </source>
</evidence>
<dbReference type="Proteomes" id="UP001153069">
    <property type="component" value="Unassembled WGS sequence"/>
</dbReference>
<sequence>MILRRKRLVFGGILMLFQAAIATAARSSDPFQYNICNGLSNQMLIHASAIAKAIQEKHDIVQVPDYFIVNGEQTTDDPVVPSNENSVPLAVAFDVPALRKRLLELGIQMELVQWNHQDSNNNTTMTQHHQNATEPECPGLTWLSIADPHLVLKLLKAFQPSSTLQTHIEKVMGPLPKQQNGICFHHRDGTDWHDHCQRWSAHSKNDGIYRGNCEADNKKHSLLELLQHRALTSTDRWIYYCGDHKVPDELQNQSQYTIVTKSQFLSDKDQRAVHALKPGSSVRDLWALMDFFICGSLRYLVGNSVSTFSALQIALREQEGAYWYNSQSIPLGDFWDIYQIPIAYTYTELSDEKGKYMLQASIASVRQHMPRNKIHVLYHGNKDQEFRHWLQKEQNVTLYQHEPQWQGSIEKMRQNGNSATSHLFLHAGSYFGTWQRIDIPRFIETEYCLLLDADTVIMQPFTLKDFGLNLTHSIGMSAERHRHHTGNLLNAGVTLMNVPHMRATYDKFLHYILDHVNDPKFNHPAPSDQGAYLDFYQETVQQISNFWNWKAYWGVKPKNNMFNKIKILHFHGIKPHDYVKKLLGLSCDQAINDLCEKFKQPIFRLTVQKFLQAADSIPDFHRNYCGSSFDAKRQQGCISILDGLVNRNSNQHSDQMIGVSRKRRLAPAEETGFWDASVLNKKVVTVSRQSEPGEDEQDTTTPTKKVHELSFDYLAFSDEMMAQRQSKMQSTSLLWLQLRMMLLTGTVLTFFLYVYLRKNRRLLFVLVCGSVTIRHILAFSTMGHSPSGLNS</sequence>
<keyword evidence="1" id="KW-0812">Transmembrane</keyword>
<comment type="caution">
    <text evidence="3">The sequence shown here is derived from an EMBL/GenBank/DDBJ whole genome shotgun (WGS) entry which is preliminary data.</text>
</comment>
<feature type="transmembrane region" description="Helical" evidence="1">
    <location>
        <begin position="762"/>
        <end position="782"/>
    </location>
</feature>
<reference evidence="3" key="1">
    <citation type="submission" date="2020-06" db="EMBL/GenBank/DDBJ databases">
        <authorList>
            <consortium name="Plant Systems Biology data submission"/>
        </authorList>
    </citation>
    <scope>NUCLEOTIDE SEQUENCE</scope>
    <source>
        <strain evidence="3">D6</strain>
    </source>
</reference>
<dbReference type="EMBL" id="CAICTM010000381">
    <property type="protein sequence ID" value="CAB9509264.1"/>
    <property type="molecule type" value="Genomic_DNA"/>
</dbReference>
<evidence type="ECO:0000256" key="1">
    <source>
        <dbReference type="SAM" id="Phobius"/>
    </source>
</evidence>
<protein>
    <submittedName>
        <fullName evidence="3">Uncharacterized protein</fullName>
    </submittedName>
</protein>
<feature type="transmembrane region" description="Helical" evidence="1">
    <location>
        <begin position="733"/>
        <end position="755"/>
    </location>
</feature>
<dbReference type="SUPFAM" id="SSF53448">
    <property type="entry name" value="Nucleotide-diphospho-sugar transferases"/>
    <property type="match status" value="1"/>
</dbReference>